<dbReference type="ExpressionAtlas" id="K3XNG8">
    <property type="expression patterns" value="baseline"/>
</dbReference>
<dbReference type="PANTHER" id="PTHR21562">
    <property type="entry name" value="NOTUM-RELATED"/>
    <property type="match status" value="1"/>
</dbReference>
<keyword evidence="7" id="KW-1185">Reference proteome</keyword>
<keyword evidence="4 5" id="KW-0134">Cell wall</keyword>
<dbReference type="InterPro" id="IPR004963">
    <property type="entry name" value="PAE/NOTUM"/>
</dbReference>
<dbReference type="GO" id="GO:0071555">
    <property type="term" value="P:cell wall organization"/>
    <property type="evidence" value="ECO:0007669"/>
    <property type="project" value="UniProtKB-KW"/>
</dbReference>
<accession>K3XNG8</accession>
<reference evidence="7" key="1">
    <citation type="journal article" date="2012" name="Nat. Biotechnol.">
        <title>Reference genome sequence of the model plant Setaria.</title>
        <authorList>
            <person name="Bennetzen J.L."/>
            <person name="Schmutz J."/>
            <person name="Wang H."/>
            <person name="Percifield R."/>
            <person name="Hawkins J."/>
            <person name="Pontaroli A.C."/>
            <person name="Estep M."/>
            <person name="Feng L."/>
            <person name="Vaughn J.N."/>
            <person name="Grimwood J."/>
            <person name="Jenkins J."/>
            <person name="Barry K."/>
            <person name="Lindquist E."/>
            <person name="Hellsten U."/>
            <person name="Deshpande S."/>
            <person name="Wang X."/>
            <person name="Wu X."/>
            <person name="Mitros T."/>
            <person name="Triplett J."/>
            <person name="Yang X."/>
            <person name="Ye C.Y."/>
            <person name="Mauro-Herrera M."/>
            <person name="Wang L."/>
            <person name="Li P."/>
            <person name="Sharma M."/>
            <person name="Sharma R."/>
            <person name="Ronald P.C."/>
            <person name="Panaud O."/>
            <person name="Kellogg E.A."/>
            <person name="Brutnell T.P."/>
            <person name="Doust A.N."/>
            <person name="Tuskan G.A."/>
            <person name="Rokhsar D."/>
            <person name="Devos K.M."/>
        </authorList>
    </citation>
    <scope>NUCLEOTIDE SEQUENCE [LARGE SCALE GENOMIC DNA]</scope>
    <source>
        <strain evidence="7">cv. Yugu1</strain>
    </source>
</reference>
<evidence type="ECO:0000256" key="4">
    <source>
        <dbReference type="ARBA" id="ARBA00022512"/>
    </source>
</evidence>
<reference evidence="6" key="2">
    <citation type="submission" date="2018-08" db="UniProtKB">
        <authorList>
            <consortium name="EnsemblPlants"/>
        </authorList>
    </citation>
    <scope>IDENTIFICATION</scope>
    <source>
        <strain evidence="6">Yugu1</strain>
    </source>
</reference>
<sequence>MATEHNSQLVVRKHRPAGHTHTVAVAVAPLFVLLAAAFSGSPVAVAADSSPGLVELTLVAGAQEKGAVCLDGSPPAYHLQRGSGSGSQSWIVFLQVTNRLHERKMR</sequence>
<proteinExistence type="inferred from homology"/>
<evidence type="ECO:0000313" key="7">
    <source>
        <dbReference type="Proteomes" id="UP000004995"/>
    </source>
</evidence>
<keyword evidence="5" id="KW-0378">Hydrolase</keyword>
<evidence type="ECO:0000256" key="2">
    <source>
        <dbReference type="ARBA" id="ARBA00004191"/>
    </source>
</evidence>
<comment type="similarity">
    <text evidence="3 5">Belongs to the pectinacetylesterase family.</text>
</comment>
<dbReference type="AlphaFoldDB" id="K3XNG8"/>
<dbReference type="Proteomes" id="UP000004995">
    <property type="component" value="Unassembled WGS sequence"/>
</dbReference>
<dbReference type="Pfam" id="PF03283">
    <property type="entry name" value="PAE"/>
    <property type="match status" value="1"/>
</dbReference>
<evidence type="ECO:0000256" key="5">
    <source>
        <dbReference type="RuleBase" id="RU363114"/>
    </source>
</evidence>
<evidence type="ECO:0000256" key="1">
    <source>
        <dbReference type="ARBA" id="ARBA00003534"/>
    </source>
</evidence>
<dbReference type="EnsemblPlants" id="KQL08083">
    <property type="protein sequence ID" value="KQL08083"/>
    <property type="gene ID" value="SETIT_003167mg"/>
</dbReference>
<comment type="function">
    <text evidence="1 5">Hydrolyzes acetyl esters in homogalacturonan regions of pectin. In type I primary cell wall, galacturonic acid residues of pectin can be acetylated at the O-2 and O-3 positions. Decreasing the degree of acetylation of pectin gels in vitro alters their physical properties.</text>
</comment>
<dbReference type="GO" id="GO:0016787">
    <property type="term" value="F:hydrolase activity"/>
    <property type="evidence" value="ECO:0007669"/>
    <property type="project" value="UniProtKB-KW"/>
</dbReference>
<evidence type="ECO:0000313" key="6">
    <source>
        <dbReference type="EnsemblPlants" id="KQL08083"/>
    </source>
</evidence>
<dbReference type="HOGENOM" id="CLU_2228140_0_0_1"/>
<dbReference type="Gramene" id="KQL08083">
    <property type="protein sequence ID" value="KQL08083"/>
    <property type="gene ID" value="SETIT_003167mg"/>
</dbReference>
<evidence type="ECO:0000256" key="3">
    <source>
        <dbReference type="ARBA" id="ARBA00005784"/>
    </source>
</evidence>
<protein>
    <recommendedName>
        <fullName evidence="5">Pectin acetylesterase</fullName>
        <ecNumber evidence="5">3.1.1.-</ecNumber>
    </recommendedName>
</protein>
<dbReference type="EMBL" id="AGNK02003411">
    <property type="status" value="NOT_ANNOTATED_CDS"/>
    <property type="molecule type" value="Genomic_DNA"/>
</dbReference>
<dbReference type="EC" id="3.1.1.-" evidence="5"/>
<name>K3XNG8_SETIT</name>
<comment type="subcellular location">
    <subcellularLocation>
        <location evidence="2 5">Secreted</location>
        <location evidence="2 5">Cell wall</location>
    </subcellularLocation>
</comment>
<keyword evidence="5" id="KW-0964">Secreted</keyword>
<dbReference type="PANTHER" id="PTHR21562:SF117">
    <property type="entry name" value="PECTIN ACETYLESTERASE"/>
    <property type="match status" value="1"/>
</dbReference>
<keyword evidence="5" id="KW-0961">Cell wall biogenesis/degradation</keyword>
<organism evidence="6 7">
    <name type="scientific">Setaria italica</name>
    <name type="common">Foxtail millet</name>
    <name type="synonym">Panicum italicum</name>
    <dbReference type="NCBI Taxonomy" id="4555"/>
    <lineage>
        <taxon>Eukaryota</taxon>
        <taxon>Viridiplantae</taxon>
        <taxon>Streptophyta</taxon>
        <taxon>Embryophyta</taxon>
        <taxon>Tracheophyta</taxon>
        <taxon>Spermatophyta</taxon>
        <taxon>Magnoliopsida</taxon>
        <taxon>Liliopsida</taxon>
        <taxon>Poales</taxon>
        <taxon>Poaceae</taxon>
        <taxon>PACMAD clade</taxon>
        <taxon>Panicoideae</taxon>
        <taxon>Panicodae</taxon>
        <taxon>Paniceae</taxon>
        <taxon>Cenchrinae</taxon>
        <taxon>Setaria</taxon>
    </lineage>
</organism>